<evidence type="ECO:0000256" key="5">
    <source>
        <dbReference type="ARBA" id="ARBA00022679"/>
    </source>
</evidence>
<dbReference type="CDD" id="cd21153">
    <property type="entry name" value="PUA_RlmI"/>
    <property type="match status" value="1"/>
</dbReference>
<comment type="caution">
    <text evidence="10">The sequence shown here is derived from an EMBL/GenBank/DDBJ whole genome shotgun (WGS) entry which is preliminary data.</text>
</comment>
<keyword evidence="3" id="KW-0698">rRNA processing</keyword>
<dbReference type="GO" id="GO:0006364">
    <property type="term" value="P:rRNA processing"/>
    <property type="evidence" value="ECO:0007669"/>
    <property type="project" value="UniProtKB-KW"/>
</dbReference>
<dbReference type="Pfam" id="PF17785">
    <property type="entry name" value="PUA_3"/>
    <property type="match status" value="1"/>
</dbReference>
<dbReference type="CDD" id="cd11572">
    <property type="entry name" value="RlmI_M_like"/>
    <property type="match status" value="1"/>
</dbReference>
<dbReference type="GO" id="GO:0008168">
    <property type="term" value="F:methyltransferase activity"/>
    <property type="evidence" value="ECO:0007669"/>
    <property type="project" value="UniProtKB-KW"/>
</dbReference>
<dbReference type="Pfam" id="PF10672">
    <property type="entry name" value="Methyltrans_SAM"/>
    <property type="match status" value="1"/>
</dbReference>
<dbReference type="Gene3D" id="2.30.130.10">
    <property type="entry name" value="PUA domain"/>
    <property type="match status" value="1"/>
</dbReference>
<dbReference type="OrthoDB" id="9805492at2"/>
<dbReference type="InterPro" id="IPR019614">
    <property type="entry name" value="SAM-dep_methyl-trfase"/>
</dbReference>
<feature type="domain" description="S-adenosylmethionine-dependent methyltransferase" evidence="8">
    <location>
        <begin position="171"/>
        <end position="350"/>
    </location>
</feature>
<dbReference type="SUPFAM" id="SSF88697">
    <property type="entry name" value="PUA domain-like"/>
    <property type="match status" value="1"/>
</dbReference>
<keyword evidence="6" id="KW-0949">S-adenosyl-L-methionine</keyword>
<dbReference type="GO" id="GO:0005737">
    <property type="term" value="C:cytoplasm"/>
    <property type="evidence" value="ECO:0007669"/>
    <property type="project" value="UniProtKB-SubCell"/>
</dbReference>
<keyword evidence="2" id="KW-0963">Cytoplasm</keyword>
<dbReference type="SUPFAM" id="SSF53335">
    <property type="entry name" value="S-adenosyl-L-methionine-dependent methyltransferases"/>
    <property type="match status" value="1"/>
</dbReference>
<evidence type="ECO:0000313" key="10">
    <source>
        <dbReference type="EMBL" id="TDQ49745.1"/>
    </source>
</evidence>
<keyword evidence="5 10" id="KW-0808">Transferase</keyword>
<evidence type="ECO:0000256" key="4">
    <source>
        <dbReference type="ARBA" id="ARBA00022603"/>
    </source>
</evidence>
<evidence type="ECO:0000259" key="8">
    <source>
        <dbReference type="Pfam" id="PF10672"/>
    </source>
</evidence>
<keyword evidence="4 10" id="KW-0489">Methyltransferase</keyword>
<dbReference type="RefSeq" id="WP_133588330.1">
    <property type="nucleotide sequence ID" value="NZ_CP037953.1"/>
</dbReference>
<evidence type="ECO:0000256" key="1">
    <source>
        <dbReference type="ARBA" id="ARBA00004496"/>
    </source>
</evidence>
<dbReference type="EMBL" id="SNYM01000003">
    <property type="protein sequence ID" value="TDQ49745.1"/>
    <property type="molecule type" value="Genomic_DNA"/>
</dbReference>
<dbReference type="Gene3D" id="3.30.750.80">
    <property type="entry name" value="RNA methyltransferase domain (HRMD) like"/>
    <property type="match status" value="1"/>
</dbReference>
<organism evidence="10 11">
    <name type="scientific">Permianibacter aggregans</name>
    <dbReference type="NCBI Taxonomy" id="1510150"/>
    <lineage>
        <taxon>Bacteria</taxon>
        <taxon>Pseudomonadati</taxon>
        <taxon>Pseudomonadota</taxon>
        <taxon>Gammaproteobacteria</taxon>
        <taxon>Pseudomonadales</taxon>
        <taxon>Pseudomonadaceae</taxon>
        <taxon>Permianibacter</taxon>
    </lineage>
</organism>
<name>A0A4R6UW80_9GAMM</name>
<evidence type="ECO:0000256" key="2">
    <source>
        <dbReference type="ARBA" id="ARBA00022490"/>
    </source>
</evidence>
<dbReference type="AlphaFoldDB" id="A0A4R6UW80"/>
<dbReference type="GO" id="GO:0032259">
    <property type="term" value="P:methylation"/>
    <property type="evidence" value="ECO:0007669"/>
    <property type="project" value="UniProtKB-KW"/>
</dbReference>
<dbReference type="InterPro" id="IPR036974">
    <property type="entry name" value="PUA_sf"/>
</dbReference>
<evidence type="ECO:0000256" key="6">
    <source>
        <dbReference type="ARBA" id="ARBA00022691"/>
    </source>
</evidence>
<dbReference type="InterPro" id="IPR029063">
    <property type="entry name" value="SAM-dependent_MTases_sf"/>
</dbReference>
<keyword evidence="11" id="KW-1185">Reference proteome</keyword>
<comment type="subcellular location">
    <subcellularLocation>
        <location evidence="1">Cytoplasm</location>
    </subcellularLocation>
</comment>
<evidence type="ECO:0000259" key="9">
    <source>
        <dbReference type="Pfam" id="PF17785"/>
    </source>
</evidence>
<dbReference type="InterPro" id="IPR041532">
    <property type="entry name" value="RlmI-like_PUA"/>
</dbReference>
<evidence type="ECO:0000256" key="3">
    <source>
        <dbReference type="ARBA" id="ARBA00022552"/>
    </source>
</evidence>
<protein>
    <submittedName>
        <fullName evidence="10">SAM-dependent methyltransferase</fullName>
    </submittedName>
</protein>
<dbReference type="Proteomes" id="UP000295375">
    <property type="component" value="Unassembled WGS sequence"/>
</dbReference>
<dbReference type="InterPro" id="IPR015947">
    <property type="entry name" value="PUA-like_sf"/>
</dbReference>
<dbReference type="Gene3D" id="3.40.50.150">
    <property type="entry name" value="Vaccinia Virus protein VP39"/>
    <property type="match status" value="1"/>
</dbReference>
<feature type="domain" description="RlmI-like PUA" evidence="9">
    <location>
        <begin position="6"/>
        <end position="72"/>
    </location>
</feature>
<reference evidence="10 11" key="1">
    <citation type="submission" date="2019-03" db="EMBL/GenBank/DDBJ databases">
        <title>Genomic Encyclopedia of Type Strains, Phase IV (KMG-IV): sequencing the most valuable type-strain genomes for metagenomic binning, comparative biology and taxonomic classification.</title>
        <authorList>
            <person name="Goeker M."/>
        </authorList>
    </citation>
    <scope>NUCLEOTIDE SEQUENCE [LARGE SCALE GENOMIC DNA]</scope>
    <source>
        <strain evidence="10 11">DSM 103792</strain>
    </source>
</reference>
<dbReference type="PANTHER" id="PTHR42873:SF1">
    <property type="entry name" value="S-ADENOSYLMETHIONINE-DEPENDENT METHYLTRANSFERASE DOMAIN-CONTAINING PROTEIN"/>
    <property type="match status" value="1"/>
</dbReference>
<accession>A0A4R6UW80</accession>
<comment type="similarity">
    <text evidence="7">Belongs to the methyltransferase superfamily. RlmI family.</text>
</comment>
<sequence length="396" mass="44406">MSLPRLRLAKNEDKRLRAGHLWIYSNEIDTQATPLKSLQPGQHVLIENAQEKVLGTAYVNPHSLICARLLTRDETSFDRSMLVHRLNIALGLRQAFFREPYYRLVYGESDLLPGLVVDRFGDHLSVQLNTAGMEAMREDIIAALIKVLKPASIVFRNDSSMRQLEGLPVVTENVYGEPPEAVQLIENGVKFLAPMIAGQKTGWFYDMRPNRAWLRDLVPGKRVLDVFSYVGSFGIAAGAFGASEVWCVDASELALDFAEQNAELNGLADRFTAVQGDAFEALKALKEDDQRFDVIIVDPPAFIKKKKDHAEGLKAYRRINEMAMRLLHKDGYLLSGSCSMHLPREDLLEVVRASARHLDRHAQTLAEGMQGVDHPVHPAIPETRYLKAVLSRIVLT</sequence>
<proteinExistence type="inferred from homology"/>
<dbReference type="GO" id="GO:0003723">
    <property type="term" value="F:RNA binding"/>
    <property type="evidence" value="ECO:0007669"/>
    <property type="project" value="InterPro"/>
</dbReference>
<gene>
    <name evidence="10" type="ORF">EV696_103114</name>
</gene>
<dbReference type="PANTHER" id="PTHR42873">
    <property type="entry name" value="RIBOSOMAL RNA LARGE SUBUNIT METHYLTRANSFERASE"/>
    <property type="match status" value="1"/>
</dbReference>
<dbReference type="CDD" id="cd02440">
    <property type="entry name" value="AdoMet_MTases"/>
    <property type="match status" value="1"/>
</dbReference>
<evidence type="ECO:0000256" key="7">
    <source>
        <dbReference type="ARBA" id="ARBA00038091"/>
    </source>
</evidence>
<evidence type="ECO:0000313" key="11">
    <source>
        <dbReference type="Proteomes" id="UP000295375"/>
    </source>
</evidence>